<protein>
    <recommendedName>
        <fullName evidence="3">Las1-domain-containing protein</fullName>
    </recommendedName>
</protein>
<dbReference type="GO" id="GO:0000460">
    <property type="term" value="P:maturation of 5.8S rRNA"/>
    <property type="evidence" value="ECO:0007669"/>
    <property type="project" value="TreeGrafter"/>
</dbReference>
<dbReference type="GO" id="GO:0090730">
    <property type="term" value="C:Las1 complex"/>
    <property type="evidence" value="ECO:0007669"/>
    <property type="project" value="InterPro"/>
</dbReference>
<dbReference type="Proteomes" id="UP000054279">
    <property type="component" value="Unassembled WGS sequence"/>
</dbReference>
<dbReference type="HOGENOM" id="CLU_031483_0_0_1"/>
<organism evidence="1 2">
    <name type="scientific">Sphaerobolus stellatus (strain SS14)</name>
    <dbReference type="NCBI Taxonomy" id="990650"/>
    <lineage>
        <taxon>Eukaryota</taxon>
        <taxon>Fungi</taxon>
        <taxon>Dikarya</taxon>
        <taxon>Basidiomycota</taxon>
        <taxon>Agaricomycotina</taxon>
        <taxon>Agaricomycetes</taxon>
        <taxon>Phallomycetidae</taxon>
        <taxon>Geastrales</taxon>
        <taxon>Sphaerobolaceae</taxon>
        <taxon>Sphaerobolus</taxon>
    </lineage>
</organism>
<dbReference type="GO" id="GO:0030687">
    <property type="term" value="C:preribosome, large subunit precursor"/>
    <property type="evidence" value="ECO:0007669"/>
    <property type="project" value="TreeGrafter"/>
</dbReference>
<dbReference type="Pfam" id="PF04031">
    <property type="entry name" value="Las1"/>
    <property type="match status" value="1"/>
</dbReference>
<dbReference type="AlphaFoldDB" id="A0A0C9VRX3"/>
<dbReference type="PANTHER" id="PTHR15002">
    <property type="entry name" value="RIBOSOMAL BIOGENESIS PROTEIN LAS1L"/>
    <property type="match status" value="1"/>
</dbReference>
<proteinExistence type="predicted"/>
<dbReference type="GO" id="GO:0000470">
    <property type="term" value="P:maturation of LSU-rRNA"/>
    <property type="evidence" value="ECO:0007669"/>
    <property type="project" value="TreeGrafter"/>
</dbReference>
<gene>
    <name evidence="1" type="ORF">M422DRAFT_166931</name>
</gene>
<reference evidence="1 2" key="1">
    <citation type="submission" date="2014-06" db="EMBL/GenBank/DDBJ databases">
        <title>Evolutionary Origins and Diversification of the Mycorrhizal Mutualists.</title>
        <authorList>
            <consortium name="DOE Joint Genome Institute"/>
            <consortium name="Mycorrhizal Genomics Consortium"/>
            <person name="Kohler A."/>
            <person name="Kuo A."/>
            <person name="Nagy L.G."/>
            <person name="Floudas D."/>
            <person name="Copeland A."/>
            <person name="Barry K.W."/>
            <person name="Cichocki N."/>
            <person name="Veneault-Fourrey C."/>
            <person name="LaButti K."/>
            <person name="Lindquist E.A."/>
            <person name="Lipzen A."/>
            <person name="Lundell T."/>
            <person name="Morin E."/>
            <person name="Murat C."/>
            <person name="Riley R."/>
            <person name="Ohm R."/>
            <person name="Sun H."/>
            <person name="Tunlid A."/>
            <person name="Henrissat B."/>
            <person name="Grigoriev I.V."/>
            <person name="Hibbett D.S."/>
            <person name="Martin F."/>
        </authorList>
    </citation>
    <scope>NUCLEOTIDE SEQUENCE [LARGE SCALE GENOMIC DNA]</scope>
    <source>
        <strain evidence="1 2">SS14</strain>
    </source>
</reference>
<accession>A0A0C9VRX3</accession>
<evidence type="ECO:0000313" key="2">
    <source>
        <dbReference type="Proteomes" id="UP000054279"/>
    </source>
</evidence>
<dbReference type="PANTHER" id="PTHR15002:SF0">
    <property type="entry name" value="RIBOSOMAL BIOGENESIS PROTEIN LAS1L"/>
    <property type="match status" value="1"/>
</dbReference>
<name>A0A0C9VRX3_SPHS4</name>
<sequence>MKLPRRVPWADISELEELCSWIYADEDDINTKVRAIDRLTAWKVNTALPHSLDSVLSLLIAILEDDEYSNSPARRSSSLGLRQSYSLALIRMVNGLVDPLQQGAYARSIAAIAGQIGLPLWLVELRHASTHEELPSLELLREGARDSLNWFLNNFFLPTLSPTSQASRTAVPLTPIDPLLAEYKHLLKSITRDVSLKSRSAAEVKRILRAFDNWISEARTTASMMAFDVESAAEEEEAKDRWAMEQFSDGLLRRGGLVPVSKRKRPSLLQGLSVPTPQYINMWSPLILHISNRNTAFPSILLHRIVAKLLPSSEINAEAIDSVSTVQETNLPDPTYDHMIASWGLWIVERWSNESHDINRKDVIKHLLLGLSRANNKA</sequence>
<dbReference type="InterPro" id="IPR007174">
    <property type="entry name" value="Las1"/>
</dbReference>
<keyword evidence="2" id="KW-1185">Reference proteome</keyword>
<dbReference type="GO" id="GO:0004519">
    <property type="term" value="F:endonuclease activity"/>
    <property type="evidence" value="ECO:0007669"/>
    <property type="project" value="InterPro"/>
</dbReference>
<evidence type="ECO:0000313" key="1">
    <source>
        <dbReference type="EMBL" id="KIJ45187.1"/>
    </source>
</evidence>
<evidence type="ECO:0008006" key="3">
    <source>
        <dbReference type="Google" id="ProtNLM"/>
    </source>
</evidence>
<dbReference type="EMBL" id="KN837113">
    <property type="protein sequence ID" value="KIJ45187.1"/>
    <property type="molecule type" value="Genomic_DNA"/>
</dbReference>
<dbReference type="OrthoDB" id="10263222at2759"/>